<dbReference type="InterPro" id="IPR004256">
    <property type="entry name" value="DUF234"/>
</dbReference>
<dbReference type="SUPFAM" id="SSF52980">
    <property type="entry name" value="Restriction endonuclease-like"/>
    <property type="match status" value="1"/>
</dbReference>
<evidence type="ECO:0000313" key="3">
    <source>
        <dbReference type="EMBL" id="QOY53241.1"/>
    </source>
</evidence>
<dbReference type="Pfam" id="PF03008">
    <property type="entry name" value="DUF234"/>
    <property type="match status" value="1"/>
</dbReference>
<dbReference type="Gene3D" id="3.40.50.300">
    <property type="entry name" value="P-loop containing nucleotide triphosphate hydrolases"/>
    <property type="match status" value="1"/>
</dbReference>
<gene>
    <name evidence="3" type="ORF">HUE88_06055</name>
</gene>
<dbReference type="Proteomes" id="UP000593994">
    <property type="component" value="Chromosome"/>
</dbReference>
<dbReference type="PANTHER" id="PTHR34704">
    <property type="entry name" value="ATPASE"/>
    <property type="match status" value="1"/>
</dbReference>
<dbReference type="SUPFAM" id="SSF52540">
    <property type="entry name" value="P-loop containing nucleoside triphosphate hydrolases"/>
    <property type="match status" value="1"/>
</dbReference>
<dbReference type="GO" id="GO:0005524">
    <property type="term" value="F:ATP binding"/>
    <property type="evidence" value="ECO:0007669"/>
    <property type="project" value="UniProtKB-KW"/>
</dbReference>
<proteinExistence type="predicted"/>
<sequence length="441" mass="51772">MFVNRTNELKALEDEYKKSDATFSVMYGRRRVGKTSLLSKYIESKPSIYLYITLSDLNSQLSAFTQQIRQFAPLSIAKHLKFDSFEEALEFLATLELEKKLVLVIDEYQYLTQLDKTFSSKLQKIWDMSLINSNIHLILCGSVLSMMHSEVLAYNAPLYGRRTSQFHIKAIKFNYLQEFLPGSTKLELMQIYASFGSIPKYLNEYDSSMDFMQNIEQKILNKNSYLYSEGNFLLKDEISDARSYFSILESISKGNTKIGHIGASLGLASSYLTKYMQRLIELDIIEKEVPVTETNPLKSKFGRYKIKDKFLNFWFFYVFKNYNFLEIEQKRAVLDEIELNFNDRFVSFAFEDYVVEDILENPKKYLDFIPTKVGRWWNNKEEIDIVAFDDENICFIECKWQNRVDEEKVKEKLMQKSINIVSDKTTSYLVVTKDSYLKESI</sequence>
<feature type="domain" description="DUF234" evidence="2">
    <location>
        <begin position="314"/>
        <end position="405"/>
    </location>
</feature>
<protein>
    <submittedName>
        <fullName evidence="3">ATP-binding protein</fullName>
    </submittedName>
</protein>
<feature type="domain" description="ATPase" evidence="1">
    <location>
        <begin position="2"/>
        <end position="204"/>
    </location>
</feature>
<dbReference type="InterPro" id="IPR011579">
    <property type="entry name" value="ATPase_dom"/>
</dbReference>
<dbReference type="AlphaFoldDB" id="A0A7S7LXM1"/>
<keyword evidence="4" id="KW-1185">Reference proteome</keyword>
<dbReference type="EMBL" id="CP054492">
    <property type="protein sequence ID" value="QOY53241.1"/>
    <property type="molecule type" value="Genomic_DNA"/>
</dbReference>
<keyword evidence="3" id="KW-0547">Nucleotide-binding</keyword>
<evidence type="ECO:0000259" key="2">
    <source>
        <dbReference type="Pfam" id="PF03008"/>
    </source>
</evidence>
<dbReference type="Pfam" id="PF01637">
    <property type="entry name" value="ATPase_2"/>
    <property type="match status" value="1"/>
</dbReference>
<dbReference type="InterPro" id="IPR011335">
    <property type="entry name" value="Restrct_endonuc-II-like"/>
</dbReference>
<name>A0A7S7LXM1_9BACT</name>
<evidence type="ECO:0000259" key="1">
    <source>
        <dbReference type="Pfam" id="PF01637"/>
    </source>
</evidence>
<dbReference type="RefSeq" id="WP_194372095.1">
    <property type="nucleotide sequence ID" value="NZ_CP054492.1"/>
</dbReference>
<accession>A0A7S7LXM1</accession>
<organism evidence="3 4">
    <name type="scientific">Candidatus Sulfurimonas baltica</name>
    <dbReference type="NCBI Taxonomy" id="2740404"/>
    <lineage>
        <taxon>Bacteria</taxon>
        <taxon>Pseudomonadati</taxon>
        <taxon>Campylobacterota</taxon>
        <taxon>Epsilonproteobacteria</taxon>
        <taxon>Campylobacterales</taxon>
        <taxon>Sulfurimonadaceae</taxon>
        <taxon>Sulfurimonas</taxon>
    </lineage>
</organism>
<dbReference type="InterPro" id="IPR027417">
    <property type="entry name" value="P-loop_NTPase"/>
</dbReference>
<evidence type="ECO:0000313" key="4">
    <source>
        <dbReference type="Proteomes" id="UP000593994"/>
    </source>
</evidence>
<keyword evidence="3" id="KW-0067">ATP-binding</keyword>
<reference evidence="3 4" key="1">
    <citation type="submission" date="2020-05" db="EMBL/GenBank/DDBJ databases">
        <title>Sulfurimonas marisnigri, sp. nov., and Sulfurimonas baltica, sp. nov., manganese oxide reducing chemolithoautotrophs of the class Epsilonproteobacteria isolated from the pelagic redoxclines of the Black and Baltic Seas and emended description of the genus Sulfurimonas.</title>
        <authorList>
            <person name="Henkel J.V."/>
            <person name="Laudan C."/>
            <person name="Werner J."/>
            <person name="Neu T."/>
            <person name="Plewe S."/>
            <person name="Sproer C."/>
            <person name="Bunk B."/>
            <person name="Schulz-Vogt H.N."/>
        </authorList>
    </citation>
    <scope>NUCLEOTIDE SEQUENCE [LARGE SCALE GENOMIC DNA]</scope>
    <source>
        <strain evidence="3 4">GD2</strain>
    </source>
</reference>
<dbReference type="PANTHER" id="PTHR34704:SF1">
    <property type="entry name" value="ATPASE"/>
    <property type="match status" value="1"/>
</dbReference>
<dbReference type="KEGG" id="sbal:HUE88_06055"/>